<sequence length="130" mass="14055">MSSMLSSEITEPFGVELFSSNLGKFRDCSSSGGGPSSSSSVGCDDIWSSLLETDETPRIALRFEQSSFSAMLNIPESVLYTEPVPSIPESTPLIPESTPLIPESTPLIPESTPSIPELYLLSLFCIRLHI</sequence>
<evidence type="ECO:0000313" key="3">
    <source>
        <dbReference type="Proteomes" id="UP000663856"/>
    </source>
</evidence>
<dbReference type="AlphaFoldDB" id="A0A816M6H0"/>
<proteinExistence type="predicted"/>
<evidence type="ECO:0000313" key="1">
    <source>
        <dbReference type="EMBL" id="CAF1979327.1"/>
    </source>
</evidence>
<accession>A0A816M6H0</accession>
<reference evidence="1" key="1">
    <citation type="submission" date="2021-02" db="EMBL/GenBank/DDBJ databases">
        <authorList>
            <person name="Nowell W R."/>
        </authorList>
    </citation>
    <scope>NUCLEOTIDE SEQUENCE</scope>
</reference>
<dbReference type="Proteomes" id="UP000663887">
    <property type="component" value="Unassembled WGS sequence"/>
</dbReference>
<dbReference type="EMBL" id="CAJNRF010000758">
    <property type="protein sequence ID" value="CAF1979327.1"/>
    <property type="molecule type" value="Genomic_DNA"/>
</dbReference>
<name>A0A816M6H0_9BILA</name>
<evidence type="ECO:0000313" key="2">
    <source>
        <dbReference type="EMBL" id="CAF2054970.1"/>
    </source>
</evidence>
<organism evidence="1 3">
    <name type="scientific">Rotaria magnacalcarata</name>
    <dbReference type="NCBI Taxonomy" id="392030"/>
    <lineage>
        <taxon>Eukaryota</taxon>
        <taxon>Metazoa</taxon>
        <taxon>Spiralia</taxon>
        <taxon>Gnathifera</taxon>
        <taxon>Rotifera</taxon>
        <taxon>Eurotatoria</taxon>
        <taxon>Bdelloidea</taxon>
        <taxon>Philodinida</taxon>
        <taxon>Philodinidae</taxon>
        <taxon>Rotaria</taxon>
    </lineage>
</organism>
<dbReference type="EMBL" id="CAJNRG010003219">
    <property type="protein sequence ID" value="CAF2054970.1"/>
    <property type="molecule type" value="Genomic_DNA"/>
</dbReference>
<comment type="caution">
    <text evidence="1">The sequence shown here is derived from an EMBL/GenBank/DDBJ whole genome shotgun (WGS) entry which is preliminary data.</text>
</comment>
<gene>
    <name evidence="1" type="ORF">WKI299_LOCUS3698</name>
    <name evidence="2" type="ORF">XDN619_LOCUS9491</name>
</gene>
<dbReference type="Proteomes" id="UP000663856">
    <property type="component" value="Unassembled WGS sequence"/>
</dbReference>
<protein>
    <submittedName>
        <fullName evidence="1">Uncharacterized protein</fullName>
    </submittedName>
</protein>